<evidence type="ECO:0000313" key="1">
    <source>
        <dbReference type="EMBL" id="UZW64511.1"/>
    </source>
</evidence>
<dbReference type="AlphaFoldDB" id="A0AAX3F0M9"/>
<reference evidence="1" key="2">
    <citation type="submission" date="2022-11" db="EMBL/GenBank/DDBJ databases">
        <title>complete genomes of mycoplasma synoviae ZX313 strain and SD2 strain.</title>
        <authorList>
            <person name="Zhong Q."/>
        </authorList>
    </citation>
    <scope>NUCLEOTIDE SEQUENCE</scope>
    <source>
        <strain evidence="1">SD2</strain>
    </source>
</reference>
<name>A0AAX3F0M9_MYCSY</name>
<dbReference type="EMBL" id="CP107525">
    <property type="protein sequence ID" value="UZW64511.1"/>
    <property type="molecule type" value="Genomic_DNA"/>
</dbReference>
<dbReference type="Proteomes" id="UP001164481">
    <property type="component" value="Chromosome"/>
</dbReference>
<gene>
    <name evidence="1" type="ORF">OIE46_00210</name>
</gene>
<sequence>MTLEFAKNHFKLKSKIYKFKEFEEKFLKIYNAKEIPVERTVEFIKRNYNINVLQLKRFTIELIQKIEK</sequence>
<reference evidence="1" key="1">
    <citation type="submission" date="2022-10" db="EMBL/GenBank/DDBJ databases">
        <authorList>
            <person name="Wei X."/>
        </authorList>
    </citation>
    <scope>NUCLEOTIDE SEQUENCE</scope>
    <source>
        <strain evidence="1">SD2</strain>
    </source>
</reference>
<proteinExistence type="predicted"/>
<accession>A0AAX3F0M9</accession>
<organism evidence="1 2">
    <name type="scientific">Mycoplasmopsis synoviae</name>
    <name type="common">Mycoplasma synoviae</name>
    <dbReference type="NCBI Taxonomy" id="2109"/>
    <lineage>
        <taxon>Bacteria</taxon>
        <taxon>Bacillati</taxon>
        <taxon>Mycoplasmatota</taxon>
        <taxon>Mycoplasmoidales</taxon>
        <taxon>Metamycoplasmataceae</taxon>
        <taxon>Mycoplasmopsis</taxon>
    </lineage>
</organism>
<dbReference type="RefSeq" id="WP_154221586.1">
    <property type="nucleotide sequence ID" value="NZ_CP034544.1"/>
</dbReference>
<evidence type="ECO:0000313" key="2">
    <source>
        <dbReference type="Proteomes" id="UP001164481"/>
    </source>
</evidence>
<protein>
    <submittedName>
        <fullName evidence="1">Uncharacterized protein</fullName>
    </submittedName>
</protein>